<evidence type="ECO:0000256" key="4">
    <source>
        <dbReference type="ARBA" id="ARBA00021110"/>
    </source>
</evidence>
<feature type="signal peptide" evidence="12">
    <location>
        <begin position="1"/>
        <end position="15"/>
    </location>
</feature>
<dbReference type="EMBL" id="CATQJA010002665">
    <property type="protein sequence ID" value="CAJ0583406.1"/>
    <property type="molecule type" value="Genomic_DNA"/>
</dbReference>
<evidence type="ECO:0000256" key="1">
    <source>
        <dbReference type="ARBA" id="ARBA00002838"/>
    </source>
</evidence>
<sequence>MKVLLVLALAAAAYAIEDEPVAVEGARILAHKSPFSMYAVEKMDLVIEYSVFNVGDKPAYKVQLNDVHSFPTTAFDLAKGQLTARWEKLAPGANVTHLVVLQPRGPGVFNYTAAQVTYTTEEKASDYVIGYTNAPGEGYIYLQKEYDRKFAPKLYHWIVFVLIALPFTVGSFLKYTQSASKFEAYMKKEEKKQN</sequence>
<keyword evidence="5 11" id="KW-0812">Transmembrane</keyword>
<keyword evidence="6 12" id="KW-0732">Signal</keyword>
<evidence type="ECO:0000256" key="6">
    <source>
        <dbReference type="ARBA" id="ARBA00022729"/>
    </source>
</evidence>
<name>A0AA36DB29_9BILA</name>
<keyword evidence="8 11" id="KW-1133">Transmembrane helix</keyword>
<comment type="subcellular location">
    <subcellularLocation>
        <location evidence="2">Endoplasmic reticulum membrane</location>
        <topology evidence="2">Single-pass type I membrane protein</topology>
    </subcellularLocation>
</comment>
<evidence type="ECO:0000256" key="9">
    <source>
        <dbReference type="ARBA" id="ARBA00023136"/>
    </source>
</evidence>
<proteinExistence type="inferred from homology"/>
<dbReference type="Pfam" id="PF05753">
    <property type="entry name" value="TRAP_beta"/>
    <property type="match status" value="1"/>
</dbReference>
<dbReference type="AlphaFoldDB" id="A0AA36DB29"/>
<keyword evidence="7" id="KW-0256">Endoplasmic reticulum</keyword>
<feature type="non-terminal residue" evidence="13">
    <location>
        <position position="194"/>
    </location>
</feature>
<evidence type="ECO:0000256" key="11">
    <source>
        <dbReference type="SAM" id="Phobius"/>
    </source>
</evidence>
<reference evidence="13" key="1">
    <citation type="submission" date="2023-06" db="EMBL/GenBank/DDBJ databases">
        <authorList>
            <person name="Delattre M."/>
        </authorList>
    </citation>
    <scope>NUCLEOTIDE SEQUENCE</scope>
    <source>
        <strain evidence="13">AF72</strain>
    </source>
</reference>
<evidence type="ECO:0000313" key="13">
    <source>
        <dbReference type="EMBL" id="CAJ0583406.1"/>
    </source>
</evidence>
<evidence type="ECO:0000256" key="7">
    <source>
        <dbReference type="ARBA" id="ARBA00022824"/>
    </source>
</evidence>
<keyword evidence="14" id="KW-1185">Reference proteome</keyword>
<evidence type="ECO:0000256" key="2">
    <source>
        <dbReference type="ARBA" id="ARBA00004115"/>
    </source>
</evidence>
<evidence type="ECO:0000256" key="3">
    <source>
        <dbReference type="ARBA" id="ARBA00005610"/>
    </source>
</evidence>
<accession>A0AA36DB29</accession>
<dbReference type="GO" id="GO:0005789">
    <property type="term" value="C:endoplasmic reticulum membrane"/>
    <property type="evidence" value="ECO:0007669"/>
    <property type="project" value="UniProtKB-SubCell"/>
</dbReference>
<dbReference type="PANTHER" id="PTHR12861">
    <property type="entry name" value="TRANSLOCON-ASSOCIATED PROTEIN, BETA SUBUNIT PRECURSOR TRAP-BETA SIGNAL SEQUENCE RECEPTOR BETA SUBUNIT"/>
    <property type="match status" value="1"/>
</dbReference>
<keyword evidence="9 11" id="KW-0472">Membrane</keyword>
<evidence type="ECO:0000313" key="14">
    <source>
        <dbReference type="Proteomes" id="UP001177023"/>
    </source>
</evidence>
<protein>
    <recommendedName>
        <fullName evidence="4">Translocon-associated protein subunit beta</fullName>
    </recommendedName>
</protein>
<comment type="similarity">
    <text evidence="3">Belongs to the TRAP-beta family.</text>
</comment>
<dbReference type="Proteomes" id="UP001177023">
    <property type="component" value="Unassembled WGS sequence"/>
</dbReference>
<feature type="transmembrane region" description="Helical" evidence="11">
    <location>
        <begin position="154"/>
        <end position="173"/>
    </location>
</feature>
<evidence type="ECO:0000256" key="5">
    <source>
        <dbReference type="ARBA" id="ARBA00022692"/>
    </source>
</evidence>
<dbReference type="PIRSF" id="PIRSF016400">
    <property type="entry name" value="TRAP_beta"/>
    <property type="match status" value="1"/>
</dbReference>
<evidence type="ECO:0000256" key="8">
    <source>
        <dbReference type="ARBA" id="ARBA00022989"/>
    </source>
</evidence>
<keyword evidence="10" id="KW-0325">Glycoprotein</keyword>
<dbReference type="PANTHER" id="PTHR12861:SF3">
    <property type="entry name" value="TRANSLOCON-ASSOCIATED PROTEIN SUBUNIT BETA"/>
    <property type="match status" value="1"/>
</dbReference>
<comment type="caution">
    <text evidence="13">The sequence shown here is derived from an EMBL/GenBank/DDBJ whole genome shotgun (WGS) entry which is preliminary data.</text>
</comment>
<feature type="chain" id="PRO_5041410909" description="Translocon-associated protein subunit beta" evidence="12">
    <location>
        <begin position="16"/>
        <end position="194"/>
    </location>
</feature>
<comment type="function">
    <text evidence="1">TRAP proteins are part of a complex whose function is to bind calcium to the ER membrane and thereby regulate the retention of ER resident proteins.</text>
</comment>
<evidence type="ECO:0000256" key="10">
    <source>
        <dbReference type="ARBA" id="ARBA00023180"/>
    </source>
</evidence>
<gene>
    <name evidence="13" type="ORF">MSPICULIGERA_LOCUS21487</name>
</gene>
<dbReference type="InterPro" id="IPR008856">
    <property type="entry name" value="TRAP_beta"/>
</dbReference>
<evidence type="ECO:0000256" key="12">
    <source>
        <dbReference type="SAM" id="SignalP"/>
    </source>
</evidence>
<organism evidence="13 14">
    <name type="scientific">Mesorhabditis spiculigera</name>
    <dbReference type="NCBI Taxonomy" id="96644"/>
    <lineage>
        <taxon>Eukaryota</taxon>
        <taxon>Metazoa</taxon>
        <taxon>Ecdysozoa</taxon>
        <taxon>Nematoda</taxon>
        <taxon>Chromadorea</taxon>
        <taxon>Rhabditida</taxon>
        <taxon>Rhabditina</taxon>
        <taxon>Rhabditomorpha</taxon>
        <taxon>Rhabditoidea</taxon>
        <taxon>Rhabditidae</taxon>
        <taxon>Mesorhabditinae</taxon>
        <taxon>Mesorhabditis</taxon>
    </lineage>
</organism>